<dbReference type="PANTHER" id="PTHR21530:SF7">
    <property type="entry name" value="TRAB DOMAIN-CONTAINING PROTEIN"/>
    <property type="match status" value="1"/>
</dbReference>
<keyword evidence="1" id="KW-1133">Transmembrane helix</keyword>
<proteinExistence type="predicted"/>
<evidence type="ECO:0000313" key="2">
    <source>
        <dbReference type="EMBL" id="MBO8443015.1"/>
    </source>
</evidence>
<feature type="transmembrane region" description="Helical" evidence="1">
    <location>
        <begin position="258"/>
        <end position="280"/>
    </location>
</feature>
<evidence type="ECO:0000313" key="3">
    <source>
        <dbReference type="Proteomes" id="UP000823633"/>
    </source>
</evidence>
<keyword evidence="1" id="KW-0472">Membrane</keyword>
<protein>
    <submittedName>
        <fullName evidence="2">TraB/GumN family protein</fullName>
    </submittedName>
</protein>
<feature type="transmembrane region" description="Helical" evidence="1">
    <location>
        <begin position="367"/>
        <end position="393"/>
    </location>
</feature>
<dbReference type="NCBIfam" id="TIGR00261">
    <property type="entry name" value="traB"/>
    <property type="match status" value="1"/>
</dbReference>
<reference evidence="2" key="2">
    <citation type="journal article" date="2021" name="PeerJ">
        <title>Extensive microbial diversity within the chicken gut microbiome revealed by metagenomics and culture.</title>
        <authorList>
            <person name="Gilroy R."/>
            <person name="Ravi A."/>
            <person name="Getino M."/>
            <person name="Pursley I."/>
            <person name="Horton D.L."/>
            <person name="Alikhan N.F."/>
            <person name="Baker D."/>
            <person name="Gharbi K."/>
            <person name="Hall N."/>
            <person name="Watson M."/>
            <person name="Adriaenssens E.M."/>
            <person name="Foster-Nyarko E."/>
            <person name="Jarju S."/>
            <person name="Secka A."/>
            <person name="Antonio M."/>
            <person name="Oren A."/>
            <person name="Chaudhuri R.R."/>
            <person name="La Ragione R."/>
            <person name="Hildebrand F."/>
            <person name="Pallen M.J."/>
        </authorList>
    </citation>
    <scope>NUCLEOTIDE SEQUENCE</scope>
    <source>
        <strain evidence="2">11167</strain>
    </source>
</reference>
<dbReference type="Pfam" id="PF01963">
    <property type="entry name" value="TraB_PrgY_gumN"/>
    <property type="match status" value="1"/>
</dbReference>
<evidence type="ECO:0000256" key="1">
    <source>
        <dbReference type="SAM" id="Phobius"/>
    </source>
</evidence>
<dbReference type="InterPro" id="IPR005230">
    <property type="entry name" value="TraB_bac"/>
</dbReference>
<comment type="caution">
    <text evidence="2">The sequence shown here is derived from an EMBL/GenBank/DDBJ whole genome shotgun (WGS) entry which is preliminary data.</text>
</comment>
<feature type="transmembrane region" description="Helical" evidence="1">
    <location>
        <begin position="319"/>
        <end position="337"/>
    </location>
</feature>
<dbReference type="InterPro" id="IPR002816">
    <property type="entry name" value="TraB/PrgY/GumN_fam"/>
</dbReference>
<dbReference type="EMBL" id="JADIMU010000028">
    <property type="protein sequence ID" value="MBO8443015.1"/>
    <property type="molecule type" value="Genomic_DNA"/>
</dbReference>
<reference evidence="2" key="1">
    <citation type="submission" date="2020-10" db="EMBL/GenBank/DDBJ databases">
        <authorList>
            <person name="Gilroy R."/>
        </authorList>
    </citation>
    <scope>NUCLEOTIDE SEQUENCE</scope>
    <source>
        <strain evidence="2">11167</strain>
    </source>
</reference>
<dbReference type="CDD" id="cd14726">
    <property type="entry name" value="TraB_PrgY-like"/>
    <property type="match status" value="1"/>
</dbReference>
<feature type="transmembrane region" description="Helical" evidence="1">
    <location>
        <begin position="287"/>
        <end position="307"/>
    </location>
</feature>
<name>A0A9D9EAQ7_9SPIR</name>
<gene>
    <name evidence="2" type="ORF">IAC42_04575</name>
</gene>
<dbReference type="Proteomes" id="UP000823633">
    <property type="component" value="Unassembled WGS sequence"/>
</dbReference>
<organism evidence="2 3">
    <name type="scientific">Candidatus Aphodenecus pullistercoris</name>
    <dbReference type="NCBI Taxonomy" id="2840669"/>
    <lineage>
        <taxon>Bacteria</taxon>
        <taxon>Pseudomonadati</taxon>
        <taxon>Spirochaetota</taxon>
        <taxon>Spirochaetia</taxon>
        <taxon>Spirochaetales</taxon>
        <taxon>Candidatus Aphodenecus</taxon>
    </lineage>
</organism>
<dbReference type="AlphaFoldDB" id="A0A9D9EAQ7"/>
<sequence length="396" mass="43609">MRTETTSDTIHRLFLDDGQEIVLIGTAHVSQTSVEEVRTLIDEEEPDRICIELDASRLKSKKDEGKWQDMDIRKVIKEGRGFFLLANTALASFQRRMGSQTGIKPGEEILSAATLAKEKGIPLSLCDREIQTTFKRAWAKSSLWNKCKLLATLISAAFSKEEITAEELEELKSQDTLQQMMAEMAKELPPVKEVLIDERDQYLGRSIFEAEGRKKVAIIGAGHTKGVIDTIAKLERKEKTPSLQALDEIPKGKPVGKIVGYAIPLLIVAILVAGFATAGWDQGLRMFLLWVAVNCGCTLVATLLSAAHPLNILACSVTAPFFALNPALGVGMLGGVLEATFRKPKVRDFEGINNDAMKLSGWYRNRILHALLVFLLSSLGSMFGTLVAFPLLISRL</sequence>
<accession>A0A9D9EAQ7</accession>
<dbReference type="InterPro" id="IPR046345">
    <property type="entry name" value="TraB_PrgY-like"/>
</dbReference>
<keyword evidence="1" id="KW-0812">Transmembrane</keyword>
<dbReference type="PANTHER" id="PTHR21530">
    <property type="entry name" value="PHEROMONE SHUTDOWN PROTEIN"/>
    <property type="match status" value="1"/>
</dbReference>